<keyword evidence="2" id="KW-1185">Reference proteome</keyword>
<proteinExistence type="predicted"/>
<name>A0A8T1VJ21_9STRA</name>
<accession>A0A8T1VJ21</accession>
<sequence length="111" mass="11981">MAYLAFDDSPELSRETLTPSEACQLYGRAPHEYLGAVAGNFASQGGFEQYDDLKIPPGDACDLRQLPVTARTASTHAYAAEPPRRFELGPAGVGPALQVDLERDSSELLLQ</sequence>
<organism evidence="1 2">
    <name type="scientific">Phytophthora pseudosyringae</name>
    <dbReference type="NCBI Taxonomy" id="221518"/>
    <lineage>
        <taxon>Eukaryota</taxon>
        <taxon>Sar</taxon>
        <taxon>Stramenopiles</taxon>
        <taxon>Oomycota</taxon>
        <taxon>Peronosporomycetes</taxon>
        <taxon>Peronosporales</taxon>
        <taxon>Peronosporaceae</taxon>
        <taxon>Phytophthora</taxon>
    </lineage>
</organism>
<protein>
    <submittedName>
        <fullName evidence="1">Uncharacterized protein</fullName>
    </submittedName>
</protein>
<dbReference type="Proteomes" id="UP000694044">
    <property type="component" value="Unassembled WGS sequence"/>
</dbReference>
<evidence type="ECO:0000313" key="1">
    <source>
        <dbReference type="EMBL" id="KAG7379424.1"/>
    </source>
</evidence>
<dbReference type="AlphaFoldDB" id="A0A8T1VJ21"/>
<dbReference type="EMBL" id="JAGDFM010000350">
    <property type="protein sequence ID" value="KAG7379424.1"/>
    <property type="molecule type" value="Genomic_DNA"/>
</dbReference>
<evidence type="ECO:0000313" key="2">
    <source>
        <dbReference type="Proteomes" id="UP000694044"/>
    </source>
</evidence>
<reference evidence="1" key="1">
    <citation type="submission" date="2021-02" db="EMBL/GenBank/DDBJ databases">
        <authorList>
            <person name="Palmer J.M."/>
        </authorList>
    </citation>
    <scope>NUCLEOTIDE SEQUENCE</scope>
    <source>
        <strain evidence="1">SCRP734</strain>
    </source>
</reference>
<gene>
    <name evidence="1" type="ORF">PHYPSEUDO_008662</name>
</gene>
<comment type="caution">
    <text evidence="1">The sequence shown here is derived from an EMBL/GenBank/DDBJ whole genome shotgun (WGS) entry which is preliminary data.</text>
</comment>